<dbReference type="Gene3D" id="3.40.50.20">
    <property type="match status" value="1"/>
</dbReference>
<evidence type="ECO:0000256" key="2">
    <source>
        <dbReference type="ARBA" id="ARBA00013047"/>
    </source>
</evidence>
<dbReference type="GO" id="GO:0004641">
    <property type="term" value="F:phosphoribosylformylglycinamidine cyclo-ligase activity"/>
    <property type="evidence" value="ECO:0007669"/>
    <property type="project" value="UniProtKB-EC"/>
</dbReference>
<dbReference type="InterPro" id="IPR020562">
    <property type="entry name" value="PRibGlycinamide_synth_N"/>
</dbReference>
<dbReference type="InterPro" id="IPR020561">
    <property type="entry name" value="PRibGlycinamid_synth_ATP-grasp"/>
</dbReference>
<evidence type="ECO:0000256" key="5">
    <source>
        <dbReference type="ARBA" id="ARBA00022840"/>
    </source>
</evidence>
<reference evidence="7" key="1">
    <citation type="journal article" date="2020" name="Nature">
        <title>Giant virus diversity and host interactions through global metagenomics.</title>
        <authorList>
            <person name="Schulz F."/>
            <person name="Roux S."/>
            <person name="Paez-Espino D."/>
            <person name="Jungbluth S."/>
            <person name="Walsh D.A."/>
            <person name="Denef V.J."/>
            <person name="McMahon K.D."/>
            <person name="Konstantinidis K.T."/>
            <person name="Eloe-Fadrosh E.A."/>
            <person name="Kyrpides N.C."/>
            <person name="Woyke T."/>
        </authorList>
    </citation>
    <scope>NUCLEOTIDE SEQUENCE</scope>
    <source>
        <strain evidence="7">GVMAG-M-3300021343-4</strain>
    </source>
</reference>
<dbReference type="PANTHER" id="PTHR10520">
    <property type="entry name" value="TRIFUNCTIONAL PURINE BIOSYNTHETIC PROTEIN ADENOSINE-3-RELATED"/>
    <property type="match status" value="1"/>
</dbReference>
<protein>
    <recommendedName>
        <fullName evidence="2">phosphoribosylformylglycinamidine cyclo-ligase</fullName>
        <ecNumber evidence="2">6.3.3.1</ecNumber>
    </recommendedName>
</protein>
<organism evidence="7">
    <name type="scientific">viral metagenome</name>
    <dbReference type="NCBI Taxonomy" id="1070528"/>
    <lineage>
        <taxon>unclassified sequences</taxon>
        <taxon>metagenomes</taxon>
        <taxon>organismal metagenomes</taxon>
    </lineage>
</organism>
<feature type="domain" description="ATP-grasp" evidence="6">
    <location>
        <begin position="100"/>
        <end position="309"/>
    </location>
</feature>
<dbReference type="SUPFAM" id="SSF52440">
    <property type="entry name" value="PreATP-grasp domain"/>
    <property type="match status" value="1"/>
</dbReference>
<dbReference type="EMBL" id="MN739440">
    <property type="protein sequence ID" value="QHT04861.1"/>
    <property type="molecule type" value="Genomic_DNA"/>
</dbReference>
<dbReference type="InterPro" id="IPR011761">
    <property type="entry name" value="ATP-grasp"/>
</dbReference>
<evidence type="ECO:0000256" key="3">
    <source>
        <dbReference type="ARBA" id="ARBA00022598"/>
    </source>
</evidence>
<dbReference type="GO" id="GO:0005524">
    <property type="term" value="F:ATP binding"/>
    <property type="evidence" value="ECO:0007669"/>
    <property type="project" value="UniProtKB-KW"/>
</dbReference>
<dbReference type="GO" id="GO:0046084">
    <property type="term" value="P:adenine biosynthetic process"/>
    <property type="evidence" value="ECO:0007669"/>
    <property type="project" value="TreeGrafter"/>
</dbReference>
<dbReference type="Pfam" id="PF02769">
    <property type="entry name" value="AIRS_C"/>
    <property type="match status" value="1"/>
</dbReference>
<dbReference type="GO" id="GO:0005829">
    <property type="term" value="C:cytosol"/>
    <property type="evidence" value="ECO:0007669"/>
    <property type="project" value="TreeGrafter"/>
</dbReference>
<dbReference type="SUPFAM" id="SSF55326">
    <property type="entry name" value="PurM N-terminal domain-like"/>
    <property type="match status" value="1"/>
</dbReference>
<dbReference type="EC" id="6.3.3.1" evidence="2"/>
<evidence type="ECO:0000256" key="1">
    <source>
        <dbReference type="ARBA" id="ARBA00004686"/>
    </source>
</evidence>
<dbReference type="Gene3D" id="3.30.470.20">
    <property type="entry name" value="ATP-grasp fold, B domain"/>
    <property type="match status" value="1"/>
</dbReference>
<dbReference type="InterPro" id="IPR016188">
    <property type="entry name" value="PurM-like_N"/>
</dbReference>
<dbReference type="GO" id="GO:0046872">
    <property type="term" value="F:metal ion binding"/>
    <property type="evidence" value="ECO:0007669"/>
    <property type="project" value="InterPro"/>
</dbReference>
<dbReference type="Pfam" id="PF01071">
    <property type="entry name" value="GARS_A"/>
    <property type="match status" value="1"/>
</dbReference>
<dbReference type="PANTHER" id="PTHR10520:SF12">
    <property type="entry name" value="TRIFUNCTIONAL PURINE BIOSYNTHETIC PROTEIN ADENOSINE-3"/>
    <property type="match status" value="1"/>
</dbReference>
<dbReference type="Pfam" id="PF00586">
    <property type="entry name" value="AIRS"/>
    <property type="match status" value="1"/>
</dbReference>
<dbReference type="SMART" id="SM01209">
    <property type="entry name" value="GARS_A"/>
    <property type="match status" value="1"/>
</dbReference>
<keyword evidence="4" id="KW-0547">Nucleotide-binding</keyword>
<dbReference type="AlphaFoldDB" id="A0A6C0CK68"/>
<dbReference type="UniPathway" id="UPA00074">
    <property type="reaction ID" value="UER00129"/>
</dbReference>
<sequence>MKSVIILGNGGREKAIKKHIINSPSYDPKTTQVTLVNDPIEVIQGIAPNQVEFIFVGPERFLEDGTVAVLKNNGYKVIAPDSKAAKIETSKHFCRTVLNNLRVHSVHISNPRYMQSTFSRTHIEKFRCAKKSYQSGVVIKRNGLCSGKGVYVEGIDFTTEDQAMNILKRYENEKLVFEEKLEGQEFSFMTLFDGWGGYAHTVPIQDYKRSGDGDTGHQTGGMGCIYPLEFLTEEDIAAVKEMNLKVEQYLWNNIGSARYKGVLYGSFMKLANGDIKVIEYNARFGDPECVTMLHLLKSDFYKVCQDMAKGTLKDDLEFSTQPTVTKYLVPIDYPGPPTYYNQNGHIQATLSKKECDGLVMGDVKDYKLQPVKYQPVRDIDPPEPQFRLTATLGKSRTLSYTASADTLEEAAMQVNQTLDKFKTLRALHVGSSTAPVVRYRKDIGLSRGTAKSAYAKAGVDIEKGDRVVRSIGDLVSKTFTKDVMTRFGDFNGVISISDRQALVASTDGVGTKTILVKEMLGTEGFEILGLDLVHHGINDCLTSGAKPLFFLDYFAADVIDPDAVVNFVTGVSEACTRHNTVLLGGETAEMSDTYRRGKEDLVGTMVGIVDKNDLIKPKELIQRGDILVAVESTGLHTNGYTLVRSIIRSIGGTRYVPQDIKDALTQSHKCYIDDYKVLRSMVDGEIHGMCHNTGGGLVSNFSRILPDGMSLDLDPTSLATYYNQQPVFGWLEKNGKISREEMYKVFNCGIGMVFVVPGKWWSIIQEDDRFGIIGKIV</sequence>
<dbReference type="Gene3D" id="3.30.1330.10">
    <property type="entry name" value="PurM-like, N-terminal domain"/>
    <property type="match status" value="1"/>
</dbReference>
<dbReference type="InterPro" id="IPR016185">
    <property type="entry name" value="PreATP-grasp_dom_sf"/>
</dbReference>
<dbReference type="InterPro" id="IPR004733">
    <property type="entry name" value="PurM_cligase"/>
</dbReference>
<dbReference type="InterPro" id="IPR036921">
    <property type="entry name" value="PurM-like_N_sf"/>
</dbReference>
<keyword evidence="3" id="KW-0436">Ligase</keyword>
<dbReference type="Pfam" id="PF02844">
    <property type="entry name" value="GARS_N"/>
    <property type="match status" value="1"/>
</dbReference>
<dbReference type="NCBIfam" id="TIGR00878">
    <property type="entry name" value="purM"/>
    <property type="match status" value="1"/>
</dbReference>
<dbReference type="GO" id="GO:0006189">
    <property type="term" value="P:'de novo' IMP biosynthetic process"/>
    <property type="evidence" value="ECO:0007669"/>
    <property type="project" value="UniProtKB-UniPathway"/>
</dbReference>
<dbReference type="GO" id="GO:0004637">
    <property type="term" value="F:phosphoribosylamine-glycine ligase activity"/>
    <property type="evidence" value="ECO:0007669"/>
    <property type="project" value="InterPro"/>
</dbReference>
<dbReference type="CDD" id="cd02196">
    <property type="entry name" value="PurM"/>
    <property type="match status" value="1"/>
</dbReference>
<evidence type="ECO:0000313" key="7">
    <source>
        <dbReference type="EMBL" id="QHT04861.1"/>
    </source>
</evidence>
<dbReference type="InterPro" id="IPR010918">
    <property type="entry name" value="PurM-like_C_dom"/>
</dbReference>
<proteinExistence type="predicted"/>
<dbReference type="PROSITE" id="PS50975">
    <property type="entry name" value="ATP_GRASP"/>
    <property type="match status" value="1"/>
</dbReference>
<dbReference type="SUPFAM" id="SSF56042">
    <property type="entry name" value="PurM C-terminal domain-like"/>
    <property type="match status" value="1"/>
</dbReference>
<evidence type="ECO:0000256" key="4">
    <source>
        <dbReference type="ARBA" id="ARBA00022741"/>
    </source>
</evidence>
<dbReference type="SUPFAM" id="SSF56059">
    <property type="entry name" value="Glutathione synthetase ATP-binding domain-like"/>
    <property type="match status" value="1"/>
</dbReference>
<name>A0A6C0CK68_9ZZZZ</name>
<evidence type="ECO:0000259" key="6">
    <source>
        <dbReference type="PROSITE" id="PS50975"/>
    </source>
</evidence>
<dbReference type="InterPro" id="IPR036676">
    <property type="entry name" value="PurM-like_C_sf"/>
</dbReference>
<comment type="pathway">
    <text evidence="1">Purine metabolism; IMP biosynthesis via de novo pathway; 5-amino-1-(5-phospho-D-ribosyl)imidazole from N(2)-formyl-N(1)-(5-phospho-D-ribosyl)glycinamide: step 2/2.</text>
</comment>
<keyword evidence="5" id="KW-0067">ATP-binding</keyword>
<accession>A0A6C0CK68</accession>
<dbReference type="Gene3D" id="3.90.650.10">
    <property type="entry name" value="PurM-like C-terminal domain"/>
    <property type="match status" value="1"/>
</dbReference>